<dbReference type="EMBL" id="CAJPEX010000468">
    <property type="protein sequence ID" value="CAG0915868.1"/>
    <property type="molecule type" value="Genomic_DNA"/>
</dbReference>
<proteinExistence type="inferred from homology"/>
<protein>
    <submittedName>
        <fullName evidence="6">Uncharacterized protein</fullName>
    </submittedName>
</protein>
<comment type="similarity">
    <text evidence="1">Belongs to the carotenoid oxygenase family.</text>
</comment>
<feature type="binding site" evidence="5">
    <location>
        <position position="326"/>
    </location>
    <ligand>
        <name>Fe cation</name>
        <dbReference type="ChEBI" id="CHEBI:24875"/>
        <note>catalytic</note>
    </ligand>
</feature>
<dbReference type="GO" id="GO:0010436">
    <property type="term" value="F:carotenoid dioxygenase activity"/>
    <property type="evidence" value="ECO:0007669"/>
    <property type="project" value="TreeGrafter"/>
</dbReference>
<evidence type="ECO:0000256" key="5">
    <source>
        <dbReference type="PIRSR" id="PIRSR604294-1"/>
    </source>
</evidence>
<comment type="cofactor">
    <cofactor evidence="5">
        <name>Fe(2+)</name>
        <dbReference type="ChEBI" id="CHEBI:29033"/>
    </cofactor>
    <text evidence="5">Binds 1 Fe(2+) ion per subunit.</text>
</comment>
<dbReference type="GO" id="GO:0016121">
    <property type="term" value="P:carotene catabolic process"/>
    <property type="evidence" value="ECO:0007669"/>
    <property type="project" value="TreeGrafter"/>
</dbReference>
<evidence type="ECO:0000256" key="1">
    <source>
        <dbReference type="ARBA" id="ARBA00006787"/>
    </source>
</evidence>
<gene>
    <name evidence="6" type="ORF">NMOB1V02_LOCUS3505</name>
</gene>
<dbReference type="PANTHER" id="PTHR10543">
    <property type="entry name" value="BETA-CAROTENE DIOXYGENASE"/>
    <property type="match status" value="1"/>
</dbReference>
<dbReference type="GO" id="GO:0003834">
    <property type="term" value="F:beta-carotene 15,15'-dioxygenase activity"/>
    <property type="evidence" value="ECO:0007669"/>
    <property type="project" value="TreeGrafter"/>
</dbReference>
<keyword evidence="2 5" id="KW-0479">Metal-binding</keyword>
<evidence type="ECO:0000313" key="6">
    <source>
        <dbReference type="EMBL" id="CAD7275716.1"/>
    </source>
</evidence>
<dbReference type="OrthoDB" id="1069523at2759"/>
<dbReference type="GO" id="GO:0042574">
    <property type="term" value="P:retinal metabolic process"/>
    <property type="evidence" value="ECO:0007669"/>
    <property type="project" value="TreeGrafter"/>
</dbReference>
<dbReference type="Pfam" id="PF03055">
    <property type="entry name" value="RPE65"/>
    <property type="match status" value="2"/>
</dbReference>
<dbReference type="InterPro" id="IPR004294">
    <property type="entry name" value="Carotenoid_Oase"/>
</dbReference>
<reference evidence="6" key="1">
    <citation type="submission" date="2020-11" db="EMBL/GenBank/DDBJ databases">
        <authorList>
            <person name="Tran Van P."/>
        </authorList>
    </citation>
    <scope>NUCLEOTIDE SEQUENCE</scope>
</reference>
<accession>A0A7R9GCD2</accession>
<organism evidence="6">
    <name type="scientific">Notodromas monacha</name>
    <dbReference type="NCBI Taxonomy" id="399045"/>
    <lineage>
        <taxon>Eukaryota</taxon>
        <taxon>Metazoa</taxon>
        <taxon>Ecdysozoa</taxon>
        <taxon>Arthropoda</taxon>
        <taxon>Crustacea</taxon>
        <taxon>Oligostraca</taxon>
        <taxon>Ostracoda</taxon>
        <taxon>Podocopa</taxon>
        <taxon>Podocopida</taxon>
        <taxon>Cypridocopina</taxon>
        <taxon>Cypridoidea</taxon>
        <taxon>Cyprididae</taxon>
        <taxon>Notodromas</taxon>
    </lineage>
</organism>
<evidence type="ECO:0000313" key="7">
    <source>
        <dbReference type="Proteomes" id="UP000678499"/>
    </source>
</evidence>
<dbReference type="AlphaFoldDB" id="A0A7R9GCD2"/>
<sequence>MEFFESVRDLLPDWLTMKPNFDRADEACEDFVRDGWAEDEDDLTMSSRMDLFHLHFRDVEDLVPDPKPLTVKGNFPTWLRGRFIRIGPGKFDLSEDFSVNHWFDGYALLYKLDIDDGNVSLTKKFLESDAYKKAMQHRRPVFTEFGTKAFADPDKNLFARMMSKLNPSNMTDNDGANIVELFGKFYASSETCFMREVDPKTLETGAKLDFYKAVGVNFLCSHPLVDGDVAYNIGTSVMAGVRHHVIKMENPGSGASMSDHFCEMLKHLPLLVHTTKLIMSQTMGHSLRDCMEWFPEDHCRFVLIEKKTGHVVKTSYITADPLFFFHVINAFETDTDELVIDLIGNDSVRIIDNFLLEKVRSNLFSPKDPGYFRRFVLPLEGFKDIPSGKNLVKLKDSTATAYKIGHSIVVRPEIFGEQGYENPVVNESYKMRPYRYFYATSHFYGGPFANSLVKFDVVSQTTLTWSQNDKTFPSEPVFVPEANASEEDKGLILCTVKDICPANKDFLLVLNAKTMEEISRVETSHELPIIKVDLQEKKIRRWHLNEKTFPTEAVFIPFPGGSAEDDGILMTTVTVFDESLTHPDLERRRQPTDFLVVLDARTLVELARAEIDSYLPMGLHGIWSDTRQVAS</sequence>
<keyword evidence="7" id="KW-1185">Reference proteome</keyword>
<dbReference type="PANTHER" id="PTHR10543:SF24">
    <property type="entry name" value="CAROTENOID ISOMEROOXYGENASE"/>
    <property type="match status" value="1"/>
</dbReference>
<evidence type="ECO:0000256" key="3">
    <source>
        <dbReference type="ARBA" id="ARBA00023002"/>
    </source>
</evidence>
<keyword evidence="4 5" id="KW-0408">Iron</keyword>
<dbReference type="EMBL" id="OA882505">
    <property type="protein sequence ID" value="CAD7275716.1"/>
    <property type="molecule type" value="Genomic_DNA"/>
</dbReference>
<dbReference type="Proteomes" id="UP000678499">
    <property type="component" value="Unassembled WGS sequence"/>
</dbReference>
<feature type="binding site" evidence="5">
    <location>
        <position position="222"/>
    </location>
    <ligand>
        <name>Fe cation</name>
        <dbReference type="ChEBI" id="CHEBI:24875"/>
        <note>catalytic</note>
    </ligand>
</feature>
<name>A0A7R9GCD2_9CRUS</name>
<evidence type="ECO:0000256" key="2">
    <source>
        <dbReference type="ARBA" id="ARBA00022723"/>
    </source>
</evidence>
<keyword evidence="3" id="KW-0560">Oxidoreductase</keyword>
<evidence type="ECO:0000256" key="4">
    <source>
        <dbReference type="ARBA" id="ARBA00023004"/>
    </source>
</evidence>
<dbReference type="GO" id="GO:0046872">
    <property type="term" value="F:metal ion binding"/>
    <property type="evidence" value="ECO:0007669"/>
    <property type="project" value="UniProtKB-KW"/>
</dbReference>